<sequence>MNRINKIENAIKELEGGRFQNLGDAYLRRKYHFENLVSLGSQEGTDKTTKGIPDSYAEENGKYIYIMYGTHKSVIPKLKEDIQSVKEKILDEKINEDKVGRIICCHTSSNIEIKQKEELEKLTEPYQLELIGINDIANDLTKLDFQYLAKDYLSISESTEQVWNIDDFVKTHDNSKTNAPISNDYIGDISGITSLIISSENQILLISAKPGTGKTRLAIEICSSLDRNKYNILCVKSNNQSIYQDVKSHLDSQKENIVFIDDVNITQNYISTLGLLNTDTNVKFILTVRDYAENEVIANIKKFKYESVKPIVLKDDNFTLLLNQFSKHDFSYEEIRHINTISKGNPRIAVIAAKLSSSQDLSNSNDEVDILKDYYEEILTKNNINREEQKVLFILSYLKKIRLDSLVDNQEFTKLLKITDITEKEFRDEVEKLHERELCNIYNNKIVKIADQSLDDYIVIKFLINKKVSVLEILRELYPLNNQKVVQILNQFSNFIREESDAEVVSSAVKKYYENNFQNGENKENFLTQFGALLPLEAISYIKNRVDNIKTEYYGKNSFIKENHKKTTIEDPILLIIYTISQTNYCKHALQLLLKYFVKKPDRISEVYTILEENYGLVTNREYIYYNMAEGTIVELDKLDLVQRYNQELVVTILKQYFKIKVEKVTANGDTGIFRHYTVPDSDNLKKYHGKIIELLAKLYVVGNSEVRCYIEKILYDYRLIILKYLDGHPNTVEEDLKNIKELFFLSLTNLSMVEEKIVYTLHAAEIEGNFSIFKGYKISERQEVYNSLTKHSYAYPYEDNDELQLQKIAKDYSNNWDKIFNFANQFKSDLFMNDRNIEFTLFNIYYELDSNGKIGFLNSMFKAEYNFEIVTPNRFFKNQDKQIMTKIINSSPESEKYKWQFAYLTELEEIEKEDVQLLESLLISKPLPKYFTILDFEKYVLKDISFKDLLIQKAENINFVIPYFMREEEVLKLIRLIGEDELKSLYLKELGNNIDSSCYLFQKLGEGDTDFIIKVLKKISEWKWGHSNEIYMLLESLKGFKEVEKIYLSYLNYVIDKPTYYLDSLVKDMLKNNIKILLESLKATTDETTAIRIVNLGTEVIDDKSQKLKLFEILKEKRFGKTSFTEINFESYLYSFSGSYVPVLEQKQDFLKCIKKIFDYDMDYIELVMYLDQRIDNYTEQIEEELEKEF</sequence>
<feature type="domain" description="Novel STAND NTPase 3" evidence="1">
    <location>
        <begin position="199"/>
        <end position="307"/>
    </location>
</feature>
<dbReference type="Proteomes" id="UP000595884">
    <property type="component" value="Chromosome"/>
</dbReference>
<dbReference type="Pfam" id="PF20720">
    <property type="entry name" value="nSTAND3"/>
    <property type="match status" value="1"/>
</dbReference>
<evidence type="ECO:0000313" key="3">
    <source>
        <dbReference type="Proteomes" id="UP000595884"/>
    </source>
</evidence>
<accession>A0AAX1K3C4</accession>
<dbReference type="InterPro" id="IPR049050">
    <property type="entry name" value="nSTAND3"/>
</dbReference>
<keyword evidence="2" id="KW-0547">Nucleotide-binding</keyword>
<name>A0AAX1K3C4_STRMG</name>
<dbReference type="AlphaFoldDB" id="A0AAX1K3C4"/>
<dbReference type="InterPro" id="IPR027417">
    <property type="entry name" value="P-loop_NTPase"/>
</dbReference>
<evidence type="ECO:0000259" key="1">
    <source>
        <dbReference type="Pfam" id="PF20720"/>
    </source>
</evidence>
<protein>
    <submittedName>
        <fullName evidence="2">ATP-binding protein</fullName>
    </submittedName>
</protein>
<gene>
    <name evidence="2" type="ORF">IGS65_001255</name>
</gene>
<keyword evidence="2" id="KW-0067">ATP-binding</keyword>
<dbReference type="RefSeq" id="WP_002302748.1">
    <property type="nucleotide sequence ID" value="NZ_CP066294.2"/>
</dbReference>
<reference evidence="3" key="1">
    <citation type="submission" date="2020-12" db="EMBL/GenBank/DDBJ databases">
        <authorList>
            <person name="Wen Z.T."/>
        </authorList>
    </citation>
    <scope>NUCLEOTIDE SEQUENCE [LARGE SCALE GENOMIC DNA]</scope>
    <source>
        <strain evidence="3">27-3</strain>
    </source>
</reference>
<organism evidence="2 3">
    <name type="scientific">Streptococcus mutans</name>
    <dbReference type="NCBI Taxonomy" id="1309"/>
    <lineage>
        <taxon>Bacteria</taxon>
        <taxon>Bacillati</taxon>
        <taxon>Bacillota</taxon>
        <taxon>Bacilli</taxon>
        <taxon>Lactobacillales</taxon>
        <taxon>Streptococcaceae</taxon>
        <taxon>Streptococcus</taxon>
    </lineage>
</organism>
<dbReference type="GO" id="GO:0005524">
    <property type="term" value="F:ATP binding"/>
    <property type="evidence" value="ECO:0007669"/>
    <property type="project" value="UniProtKB-KW"/>
</dbReference>
<proteinExistence type="predicted"/>
<dbReference type="SUPFAM" id="SSF52540">
    <property type="entry name" value="P-loop containing nucleoside triphosphate hydrolases"/>
    <property type="match status" value="1"/>
</dbReference>
<dbReference type="EMBL" id="CP066294">
    <property type="protein sequence ID" value="QQL47494.1"/>
    <property type="molecule type" value="Genomic_DNA"/>
</dbReference>
<dbReference type="Gene3D" id="3.40.50.300">
    <property type="entry name" value="P-loop containing nucleotide triphosphate hydrolases"/>
    <property type="match status" value="1"/>
</dbReference>
<evidence type="ECO:0000313" key="2">
    <source>
        <dbReference type="EMBL" id="QQL47494.1"/>
    </source>
</evidence>